<organism evidence="4 5">
    <name type="scientific">Intestinibaculum porci</name>
    <dbReference type="NCBI Taxonomy" id="2487118"/>
    <lineage>
        <taxon>Bacteria</taxon>
        <taxon>Bacillati</taxon>
        <taxon>Bacillota</taxon>
        <taxon>Erysipelotrichia</taxon>
        <taxon>Erysipelotrichales</taxon>
        <taxon>Erysipelotrichaceae</taxon>
        <taxon>Intestinibaculum</taxon>
    </lineage>
</organism>
<dbReference type="SUPFAM" id="SSF46689">
    <property type="entry name" value="Homeodomain-like"/>
    <property type="match status" value="1"/>
</dbReference>
<dbReference type="Proteomes" id="UP000268059">
    <property type="component" value="Chromosome"/>
</dbReference>
<feature type="domain" description="HTH tetR-type" evidence="3">
    <location>
        <begin position="1"/>
        <end position="60"/>
    </location>
</feature>
<dbReference type="RefSeq" id="WP_125118873.1">
    <property type="nucleotide sequence ID" value="NZ_AP019309.1"/>
</dbReference>
<accession>A0A3G9J594</accession>
<dbReference type="InParanoid" id="A0A3G9J594"/>
<sequence length="185" mass="21566">MDLKEKIIQAALVVYKQKGLKFTMDDIAKDMSVSKKTIYQVIDDKNALVNDLVDYCFASIKEKEEEVTNDLSHTTLERIEMILAAMPESFLQMDMTGLYVLQDKYPSAYRKVQYYLESGWEMTFDLLRQGIDEGVIRDINLNLFQIIYTSTLENFFKRDVLVEAHLDYMDALNQMVDILMKGIEK</sequence>
<dbReference type="EMBL" id="AP019309">
    <property type="protein sequence ID" value="BBH25956.1"/>
    <property type="molecule type" value="Genomic_DNA"/>
</dbReference>
<name>A0A3G9J594_9FIRM</name>
<dbReference type="InterPro" id="IPR036271">
    <property type="entry name" value="Tet_transcr_reg_TetR-rel_C_sf"/>
</dbReference>
<dbReference type="OrthoDB" id="9812134at2"/>
<keyword evidence="1 2" id="KW-0238">DNA-binding</keyword>
<evidence type="ECO:0000259" key="3">
    <source>
        <dbReference type="PROSITE" id="PS50977"/>
    </source>
</evidence>
<dbReference type="GO" id="GO:0003677">
    <property type="term" value="F:DNA binding"/>
    <property type="evidence" value="ECO:0007669"/>
    <property type="project" value="UniProtKB-UniRule"/>
</dbReference>
<dbReference type="KEGG" id="ebm:SG0102_08900"/>
<evidence type="ECO:0000313" key="5">
    <source>
        <dbReference type="Proteomes" id="UP000268059"/>
    </source>
</evidence>
<keyword evidence="5" id="KW-1185">Reference proteome</keyword>
<evidence type="ECO:0000313" key="4">
    <source>
        <dbReference type="EMBL" id="BBH25956.1"/>
    </source>
</evidence>
<protein>
    <submittedName>
        <fullName evidence="4">TetR family transcriptional regulator</fullName>
    </submittedName>
</protein>
<dbReference type="Gene3D" id="1.10.10.60">
    <property type="entry name" value="Homeodomain-like"/>
    <property type="match status" value="1"/>
</dbReference>
<dbReference type="PROSITE" id="PS50977">
    <property type="entry name" value="HTH_TETR_2"/>
    <property type="match status" value="1"/>
</dbReference>
<dbReference type="SUPFAM" id="SSF48498">
    <property type="entry name" value="Tetracyclin repressor-like, C-terminal domain"/>
    <property type="match status" value="1"/>
</dbReference>
<evidence type="ECO:0000256" key="1">
    <source>
        <dbReference type="ARBA" id="ARBA00023125"/>
    </source>
</evidence>
<dbReference type="Pfam" id="PF00440">
    <property type="entry name" value="TetR_N"/>
    <property type="match status" value="1"/>
</dbReference>
<dbReference type="Gene3D" id="1.10.357.10">
    <property type="entry name" value="Tetracycline Repressor, domain 2"/>
    <property type="match status" value="1"/>
</dbReference>
<dbReference type="InterPro" id="IPR001647">
    <property type="entry name" value="HTH_TetR"/>
</dbReference>
<evidence type="ECO:0000256" key="2">
    <source>
        <dbReference type="PROSITE-ProRule" id="PRU00335"/>
    </source>
</evidence>
<dbReference type="AlphaFoldDB" id="A0A3G9J594"/>
<proteinExistence type="predicted"/>
<dbReference type="InterPro" id="IPR009057">
    <property type="entry name" value="Homeodomain-like_sf"/>
</dbReference>
<reference evidence="4 5" key="1">
    <citation type="submission" date="2018-11" db="EMBL/GenBank/DDBJ databases">
        <title>Novel Erysipelotrichaceae bacterium isolated from small intestine of a swine.</title>
        <authorList>
            <person name="Kim J.S."/>
            <person name="Choe H."/>
            <person name="Lee Y.R."/>
            <person name="Kim K.M."/>
            <person name="Park D.S."/>
        </authorList>
    </citation>
    <scope>NUCLEOTIDE SEQUENCE [LARGE SCALE GENOMIC DNA]</scope>
    <source>
        <strain evidence="4 5">SG0102</strain>
    </source>
</reference>
<gene>
    <name evidence="4" type="ORF">SG0102_08900</name>
</gene>
<feature type="DNA-binding region" description="H-T-H motif" evidence="2">
    <location>
        <begin position="23"/>
        <end position="42"/>
    </location>
</feature>